<comment type="caution">
    <text evidence="1">The sequence shown here is derived from an EMBL/GenBank/DDBJ whole genome shotgun (WGS) entry which is preliminary data.</text>
</comment>
<sequence length="336" mass="36320">MAGWFRDLYGFEEGGSFEKTRGMFRMEGYELVCPTSLFQRQYVGPFDTPSVAELRKKVSSTLTSSAGHLHFRHLATPTGIEPIILNPANAGAVFQAASQFNCLEMVGPGVTPRRGIANYANDPTQGPKCALACPAGTVFRNYLCNDGVGQGERQIDTLSDVGVVVGNVGNRFWTMKNGYALPTTASSIAELAAVLRSNPDMVAAAEDALRVGVHWDTQVKPPHTHRVLQVYASAVPVSYSGTSASHWEPFARLVLRAAYYATLAVACLKASEEPGRRVSVYLTSLGGGAFGNRQGWIRDALVGALDAFDGAMLDVFLVHYGTRVPSDWQADVPDRR</sequence>
<dbReference type="AlphaFoldDB" id="A0AB34K8G2"/>
<evidence type="ECO:0008006" key="3">
    <source>
        <dbReference type="Google" id="ProtNLM"/>
    </source>
</evidence>
<organism evidence="1 2">
    <name type="scientific">Prymnesium parvum</name>
    <name type="common">Toxic golden alga</name>
    <dbReference type="NCBI Taxonomy" id="97485"/>
    <lineage>
        <taxon>Eukaryota</taxon>
        <taxon>Haptista</taxon>
        <taxon>Haptophyta</taxon>
        <taxon>Prymnesiophyceae</taxon>
        <taxon>Prymnesiales</taxon>
        <taxon>Prymnesiaceae</taxon>
        <taxon>Prymnesium</taxon>
    </lineage>
</organism>
<dbReference type="PANTHER" id="PTHR35609">
    <property type="entry name" value="MACRO DOMAIN-CONTAINING PROTEIN"/>
    <property type="match status" value="1"/>
</dbReference>
<dbReference type="PANTHER" id="PTHR35609:SF1">
    <property type="entry name" value="MACRO DOMAIN-CONTAINING PROTEIN"/>
    <property type="match status" value="1"/>
</dbReference>
<reference evidence="1 2" key="1">
    <citation type="journal article" date="2024" name="Science">
        <title>Giant polyketide synthase enzymes in the biosynthesis of giant marine polyether toxins.</title>
        <authorList>
            <person name="Fallon T.R."/>
            <person name="Shende V.V."/>
            <person name="Wierzbicki I.H."/>
            <person name="Pendleton A.L."/>
            <person name="Watervoot N.F."/>
            <person name="Auber R.P."/>
            <person name="Gonzalez D.J."/>
            <person name="Wisecaver J.H."/>
            <person name="Moore B.S."/>
        </authorList>
    </citation>
    <scope>NUCLEOTIDE SEQUENCE [LARGE SCALE GENOMIC DNA]</scope>
    <source>
        <strain evidence="1 2">12B1</strain>
    </source>
</reference>
<name>A0AB34K8G2_PRYPA</name>
<accession>A0AB34K8G2</accession>
<gene>
    <name evidence="1" type="ORF">AB1Y20_001065</name>
</gene>
<evidence type="ECO:0000313" key="1">
    <source>
        <dbReference type="EMBL" id="KAL1530149.1"/>
    </source>
</evidence>
<dbReference type="EMBL" id="JBGBPQ010000001">
    <property type="protein sequence ID" value="KAL1530149.1"/>
    <property type="molecule type" value="Genomic_DNA"/>
</dbReference>
<protein>
    <recommendedName>
        <fullName evidence="3">Poly(ADP-ribose) glycohydrolase</fullName>
    </recommendedName>
</protein>
<dbReference type="Proteomes" id="UP001515480">
    <property type="component" value="Unassembled WGS sequence"/>
</dbReference>
<proteinExistence type="predicted"/>
<evidence type="ECO:0000313" key="2">
    <source>
        <dbReference type="Proteomes" id="UP001515480"/>
    </source>
</evidence>
<keyword evidence="2" id="KW-1185">Reference proteome</keyword>